<dbReference type="PANTHER" id="PTHR44145">
    <property type="entry name" value="DNAJ HOMOLOG SUBFAMILY A MEMBER 3, MITOCHONDRIAL"/>
    <property type="match status" value="1"/>
</dbReference>
<dbReference type="SMART" id="SM00271">
    <property type="entry name" value="DnaJ"/>
    <property type="match status" value="1"/>
</dbReference>
<dbReference type="GeneID" id="26837480"/>
<organism evidence="4 5">
    <name type="scientific">Debaryomyces fabryi</name>
    <dbReference type="NCBI Taxonomy" id="58627"/>
    <lineage>
        <taxon>Eukaryota</taxon>
        <taxon>Fungi</taxon>
        <taxon>Dikarya</taxon>
        <taxon>Ascomycota</taxon>
        <taxon>Saccharomycotina</taxon>
        <taxon>Pichiomycetes</taxon>
        <taxon>Debaryomycetaceae</taxon>
        <taxon>Debaryomyces</taxon>
    </lineage>
</organism>
<keyword evidence="5" id="KW-1185">Reference proteome</keyword>
<dbReference type="Pfam" id="PF00226">
    <property type="entry name" value="DnaJ"/>
    <property type="match status" value="1"/>
</dbReference>
<dbReference type="CDD" id="cd06257">
    <property type="entry name" value="DnaJ"/>
    <property type="match status" value="1"/>
</dbReference>
<dbReference type="InterPro" id="IPR018253">
    <property type="entry name" value="DnaJ_domain_CS"/>
</dbReference>
<evidence type="ECO:0000259" key="3">
    <source>
        <dbReference type="PROSITE" id="PS50076"/>
    </source>
</evidence>
<dbReference type="InterPro" id="IPR051938">
    <property type="entry name" value="Apopto_cytoskel_mod"/>
</dbReference>
<comment type="caution">
    <text evidence="4">The sequence shown here is derived from an EMBL/GenBank/DDBJ whole genome shotgun (WGS) entry which is preliminary data.</text>
</comment>
<feature type="region of interest" description="Disordered" evidence="2">
    <location>
        <begin position="248"/>
        <end position="279"/>
    </location>
</feature>
<dbReference type="SUPFAM" id="SSF46565">
    <property type="entry name" value="Chaperone J-domain"/>
    <property type="match status" value="1"/>
</dbReference>
<dbReference type="PROSITE" id="PS50076">
    <property type="entry name" value="DNAJ_2"/>
    <property type="match status" value="1"/>
</dbReference>
<name>A0A0V1Q5X2_9ASCO</name>
<evidence type="ECO:0000256" key="1">
    <source>
        <dbReference type="ARBA" id="ARBA00023186"/>
    </source>
</evidence>
<sequence>MFLGRTACYTRFNAMGPAMKCGFSTSGLRLQNVQLNYYEILELPHSASIREIKTQFKKLSKKYHPDLNTHLSDDEKKANSDKFVTIVNAYDTLKDMKKKKNYDFSLKSSGQLHNRNGSGVRRNQEWHNKYYGEAKYYSKSNSYSRSSYSASGLNTKRHRVRHDNDFDNNSSFSGEHRNYGDKHGVPHFNYNEHLLKHLKFEQRIINRQLTDDDREAIMRQLSKSGDLKNMSEELITKHLMRQVHHTKNRTNSAGLGQWGNSGSSANGQNKNPHMYHGPQDDSDGLKVAFLCMGAGASLYLLYQAFFS</sequence>
<accession>A0A0V1Q5X2</accession>
<evidence type="ECO:0000256" key="2">
    <source>
        <dbReference type="SAM" id="MobiDB-lite"/>
    </source>
</evidence>
<keyword evidence="1" id="KW-0143">Chaperone</keyword>
<evidence type="ECO:0000313" key="4">
    <source>
        <dbReference type="EMBL" id="KSA03836.1"/>
    </source>
</evidence>
<dbReference type="Gene3D" id="1.10.287.110">
    <property type="entry name" value="DnaJ domain"/>
    <property type="match status" value="1"/>
</dbReference>
<feature type="domain" description="J" evidence="3">
    <location>
        <begin position="36"/>
        <end position="106"/>
    </location>
</feature>
<dbReference type="InterPro" id="IPR001623">
    <property type="entry name" value="DnaJ_domain"/>
</dbReference>
<proteinExistence type="predicted"/>
<dbReference type="PROSITE" id="PS00636">
    <property type="entry name" value="DNAJ_1"/>
    <property type="match status" value="1"/>
</dbReference>
<gene>
    <name evidence="4" type="ORF">AC631_00471</name>
</gene>
<protein>
    <recommendedName>
        <fullName evidence="3">J domain-containing protein</fullName>
    </recommendedName>
</protein>
<dbReference type="PRINTS" id="PR00625">
    <property type="entry name" value="JDOMAIN"/>
</dbReference>
<dbReference type="InterPro" id="IPR036869">
    <property type="entry name" value="J_dom_sf"/>
</dbReference>
<dbReference type="AlphaFoldDB" id="A0A0V1Q5X2"/>
<dbReference type="OrthoDB" id="10250354at2759"/>
<evidence type="ECO:0000313" key="5">
    <source>
        <dbReference type="Proteomes" id="UP000054251"/>
    </source>
</evidence>
<dbReference type="EMBL" id="LMYN01000005">
    <property type="protein sequence ID" value="KSA03836.1"/>
    <property type="molecule type" value="Genomic_DNA"/>
</dbReference>
<dbReference type="Proteomes" id="UP000054251">
    <property type="component" value="Unassembled WGS sequence"/>
</dbReference>
<reference evidence="4 5" key="1">
    <citation type="submission" date="2015-11" db="EMBL/GenBank/DDBJ databases">
        <title>The genome of Debaryomyces fabryi.</title>
        <authorList>
            <person name="Tafer H."/>
            <person name="Lopandic K."/>
        </authorList>
    </citation>
    <scope>NUCLEOTIDE SEQUENCE [LARGE SCALE GENOMIC DNA]</scope>
    <source>
        <strain evidence="4 5">CBS 789</strain>
    </source>
</reference>
<feature type="compositionally biased region" description="Polar residues" evidence="2">
    <location>
        <begin position="249"/>
        <end position="271"/>
    </location>
</feature>
<dbReference type="PANTHER" id="PTHR44145:SF3">
    <property type="entry name" value="DNAJ HOMOLOG SUBFAMILY A MEMBER 3, MITOCHONDRIAL"/>
    <property type="match status" value="1"/>
</dbReference>
<dbReference type="RefSeq" id="XP_015469938.1">
    <property type="nucleotide sequence ID" value="XM_015609301.1"/>
</dbReference>